<accession>A0ACA9QFK8</accession>
<dbReference type="Proteomes" id="UP000789702">
    <property type="component" value="Unassembled WGS sequence"/>
</dbReference>
<proteinExistence type="predicted"/>
<feature type="non-terminal residue" evidence="1">
    <location>
        <position position="44"/>
    </location>
</feature>
<dbReference type="EMBL" id="CAJVPU010045646">
    <property type="protein sequence ID" value="CAG8749958.1"/>
    <property type="molecule type" value="Genomic_DNA"/>
</dbReference>
<sequence>MNDNLAIYIITMKFHISFLFTFFSPQQGLRHSYAATSSAFLLPT</sequence>
<evidence type="ECO:0000313" key="1">
    <source>
        <dbReference type="EMBL" id="CAG8749958.1"/>
    </source>
</evidence>
<keyword evidence="2" id="KW-1185">Reference proteome</keyword>
<protein>
    <submittedName>
        <fullName evidence="1">7640_t:CDS:1</fullName>
    </submittedName>
</protein>
<comment type="caution">
    <text evidence="1">The sequence shown here is derived from an EMBL/GenBank/DDBJ whole genome shotgun (WGS) entry which is preliminary data.</text>
</comment>
<evidence type="ECO:0000313" key="2">
    <source>
        <dbReference type="Proteomes" id="UP000789702"/>
    </source>
</evidence>
<reference evidence="1" key="1">
    <citation type="submission" date="2021-06" db="EMBL/GenBank/DDBJ databases">
        <authorList>
            <person name="Kallberg Y."/>
            <person name="Tangrot J."/>
            <person name="Rosling A."/>
        </authorList>
    </citation>
    <scope>NUCLEOTIDE SEQUENCE</scope>
    <source>
        <strain evidence="1">IL203A</strain>
    </source>
</reference>
<name>A0ACA9QFK8_9GLOM</name>
<gene>
    <name evidence="1" type="ORF">DHETER_LOCUS14577</name>
</gene>
<organism evidence="1 2">
    <name type="scientific">Dentiscutata heterogama</name>
    <dbReference type="NCBI Taxonomy" id="1316150"/>
    <lineage>
        <taxon>Eukaryota</taxon>
        <taxon>Fungi</taxon>
        <taxon>Fungi incertae sedis</taxon>
        <taxon>Mucoromycota</taxon>
        <taxon>Glomeromycotina</taxon>
        <taxon>Glomeromycetes</taxon>
        <taxon>Diversisporales</taxon>
        <taxon>Gigasporaceae</taxon>
        <taxon>Dentiscutata</taxon>
    </lineage>
</organism>